<dbReference type="RefSeq" id="WP_218322854.1">
    <property type="nucleotide sequence ID" value="NZ_JAEEGC010000137.1"/>
</dbReference>
<proteinExistence type="predicted"/>
<dbReference type="InterPro" id="IPR012437">
    <property type="entry name" value="DUF1638"/>
</dbReference>
<keyword evidence="3" id="KW-1185">Reference proteome</keyword>
<dbReference type="Pfam" id="PF07796">
    <property type="entry name" value="DUF1638"/>
    <property type="match status" value="1"/>
</dbReference>
<reference evidence="2" key="1">
    <citation type="submission" date="2020-12" db="EMBL/GenBank/DDBJ databases">
        <title>Clostridium thailandense sp. nov., a novel acetogenic bacterium isolated from peat land soil in Thailand.</title>
        <authorList>
            <person name="Chaikitkaew S."/>
            <person name="Birkeland N.K."/>
        </authorList>
    </citation>
    <scope>NUCLEOTIDE SEQUENCE</scope>
    <source>
        <strain evidence="2">PL3</strain>
    </source>
</reference>
<dbReference type="Proteomes" id="UP000694308">
    <property type="component" value="Unassembled WGS sequence"/>
</dbReference>
<organism evidence="2 3">
    <name type="scientific">Clostridium thailandense</name>
    <dbReference type="NCBI Taxonomy" id="2794346"/>
    <lineage>
        <taxon>Bacteria</taxon>
        <taxon>Bacillati</taxon>
        <taxon>Bacillota</taxon>
        <taxon>Clostridia</taxon>
        <taxon>Eubacteriales</taxon>
        <taxon>Clostridiaceae</taxon>
        <taxon>Clostridium</taxon>
    </lineage>
</organism>
<evidence type="ECO:0000313" key="3">
    <source>
        <dbReference type="Proteomes" id="UP000694308"/>
    </source>
</evidence>
<name>A0A949TNT3_9CLOT</name>
<accession>A0A949TNT3</accession>
<protein>
    <submittedName>
        <fullName evidence="2">DUF1638 domain-containing protein</fullName>
    </submittedName>
</protein>
<feature type="domain" description="DUF1638" evidence="1">
    <location>
        <begin position="28"/>
        <end position="191"/>
    </location>
</feature>
<dbReference type="AlphaFoldDB" id="A0A949TNT3"/>
<gene>
    <name evidence="2" type="ORF">I6U48_23170</name>
</gene>
<comment type="caution">
    <text evidence="2">The sequence shown here is derived from an EMBL/GenBank/DDBJ whole genome shotgun (WGS) entry which is preliminary data.</text>
</comment>
<evidence type="ECO:0000259" key="1">
    <source>
        <dbReference type="Pfam" id="PF07796"/>
    </source>
</evidence>
<dbReference type="EMBL" id="JAEEGC010000137">
    <property type="protein sequence ID" value="MBV7275805.1"/>
    <property type="molecule type" value="Genomic_DNA"/>
</dbReference>
<evidence type="ECO:0000313" key="2">
    <source>
        <dbReference type="EMBL" id="MBV7275805.1"/>
    </source>
</evidence>
<sequence>MKIKLIGCESTRKEVELLPKKEKIESIFLDFTYHADPKKLKNKVQKIINESQDYDYIILTYGRCSNALVGIVSPLTPLIFPGTHDCIGTLLGSNVRHKKILEDNKGAYYFSIGWLEYGKSPLQEYMEYKERYGKKKAGYIIKSLYGAYDTGILITTNAMTEVNLYRNKLNEIADFFHWKVKEVKGEGSILCDLVNRKIGKDILYVKPGEPITESLWEQGDGHED</sequence>